<sequence length="112" mass="13327">MKTTQNIKLDILEFINEIDSYCKLINKNLSTSVRYYYGITQDPITHDYMIVMKHMDLPNFLELKEQINKYKGRLLIFDNLPEPKNSDDYYKRYDDISSMECSVKDLSLNAKK</sequence>
<accession>A0A9N9G9Q9</accession>
<dbReference type="EMBL" id="CAJVPP010002094">
    <property type="protein sequence ID" value="CAG8586895.1"/>
    <property type="molecule type" value="Genomic_DNA"/>
</dbReference>
<comment type="caution">
    <text evidence="1">The sequence shown here is derived from an EMBL/GenBank/DDBJ whole genome shotgun (WGS) entry which is preliminary data.</text>
</comment>
<evidence type="ECO:0000313" key="2">
    <source>
        <dbReference type="Proteomes" id="UP000789375"/>
    </source>
</evidence>
<evidence type="ECO:0000313" key="1">
    <source>
        <dbReference type="EMBL" id="CAG8586895.1"/>
    </source>
</evidence>
<dbReference type="Proteomes" id="UP000789375">
    <property type="component" value="Unassembled WGS sequence"/>
</dbReference>
<gene>
    <name evidence="1" type="ORF">FMOSSE_LOCUS8238</name>
</gene>
<protein>
    <submittedName>
        <fullName evidence="1">2046_t:CDS:1</fullName>
    </submittedName>
</protein>
<keyword evidence="2" id="KW-1185">Reference proteome</keyword>
<dbReference type="AlphaFoldDB" id="A0A9N9G9Q9"/>
<organism evidence="1 2">
    <name type="scientific">Funneliformis mosseae</name>
    <name type="common">Endomycorrhizal fungus</name>
    <name type="synonym">Glomus mosseae</name>
    <dbReference type="NCBI Taxonomy" id="27381"/>
    <lineage>
        <taxon>Eukaryota</taxon>
        <taxon>Fungi</taxon>
        <taxon>Fungi incertae sedis</taxon>
        <taxon>Mucoromycota</taxon>
        <taxon>Glomeromycotina</taxon>
        <taxon>Glomeromycetes</taxon>
        <taxon>Glomerales</taxon>
        <taxon>Glomeraceae</taxon>
        <taxon>Funneliformis</taxon>
    </lineage>
</organism>
<proteinExistence type="predicted"/>
<name>A0A9N9G9Q9_FUNMO</name>
<reference evidence="1" key="1">
    <citation type="submission" date="2021-06" db="EMBL/GenBank/DDBJ databases">
        <authorList>
            <person name="Kallberg Y."/>
            <person name="Tangrot J."/>
            <person name="Rosling A."/>
        </authorList>
    </citation>
    <scope>NUCLEOTIDE SEQUENCE</scope>
    <source>
        <strain evidence="1">87-6 pot B 2015</strain>
    </source>
</reference>